<sequence>MTAEKIIQRLIDSRYEAYFIGGYVRDKILGIKSLDKDVVTSATPDEILFLFKDQKIDLVGKSFGVVLVNGTEVATYRRDRYFGLSDKNVEVTFAPSLKEDTERRDFTINTIALDIGGNIIDIHNGIRDLDLRVIKFVGNPLDRIREDPCRIIRACRFIAKIDGIFDGKTFDALKNTAHYINLIPNERIQKEIMKAMKVKAASKFFISLYQIGALEYILPSLQSTMGFTQKNIFHKERLFTHSILTGDKISCKYPLVKLAGYLHDVGKVHTRKYDKKKKTHTYINHDKISTDMVEEELIGLKFSNSDIEFIKNLISIHMYPPPKTGKQLRRLKKRLEELKLTYRNYLRLLIADSHSRYSKIVPTKLNISKIKDLLRLDKELVARNEPFNRKHLAIDGGDLIQILKIKQGKEVGKILDYLLDQVLDNPKLNTRRGLLILATNFITGGVYV</sequence>
<dbReference type="Pfam" id="PF12627">
    <property type="entry name" value="PolyA_pol_RNAbd"/>
    <property type="match status" value="1"/>
</dbReference>
<dbReference type="Gene3D" id="1.10.246.80">
    <property type="match status" value="1"/>
</dbReference>
<reference evidence="12" key="1">
    <citation type="submission" date="2020-03" db="EMBL/GenBank/DDBJ databases">
        <title>The deep terrestrial virosphere.</title>
        <authorList>
            <person name="Holmfeldt K."/>
            <person name="Nilsson E."/>
            <person name="Simone D."/>
            <person name="Lopez-Fernandez M."/>
            <person name="Wu X."/>
            <person name="de Brujin I."/>
            <person name="Lundin D."/>
            <person name="Andersson A."/>
            <person name="Bertilsson S."/>
            <person name="Dopson M."/>
        </authorList>
    </citation>
    <scope>NUCLEOTIDE SEQUENCE</scope>
    <source>
        <strain evidence="12">TM448A01720</strain>
    </source>
</reference>
<keyword evidence="4" id="KW-0548">Nucleotidyltransferase</keyword>
<dbReference type="GO" id="GO:0008033">
    <property type="term" value="P:tRNA processing"/>
    <property type="evidence" value="ECO:0007669"/>
    <property type="project" value="UniProtKB-KW"/>
</dbReference>
<evidence type="ECO:0000256" key="8">
    <source>
        <dbReference type="ARBA" id="ARBA00022884"/>
    </source>
</evidence>
<dbReference type="AlphaFoldDB" id="A0A6H1ZSC0"/>
<dbReference type="PANTHER" id="PTHR46173:SF1">
    <property type="entry name" value="CCA TRNA NUCLEOTIDYLTRANSFERASE 1, MITOCHONDRIAL"/>
    <property type="match status" value="1"/>
</dbReference>
<keyword evidence="5" id="KW-0479">Metal-binding</keyword>
<dbReference type="EMBL" id="MT144190">
    <property type="protein sequence ID" value="QJA50362.1"/>
    <property type="molecule type" value="Genomic_DNA"/>
</dbReference>
<dbReference type="Gene3D" id="3.30.460.10">
    <property type="entry name" value="Beta Polymerase, domain 2"/>
    <property type="match status" value="1"/>
</dbReference>
<keyword evidence="6" id="KW-0547">Nucleotide-binding</keyword>
<keyword evidence="3" id="KW-0819">tRNA processing</keyword>
<evidence type="ECO:0000259" key="9">
    <source>
        <dbReference type="Pfam" id="PF01743"/>
    </source>
</evidence>
<dbReference type="SUPFAM" id="SSF81301">
    <property type="entry name" value="Nucleotidyltransferase"/>
    <property type="match status" value="1"/>
</dbReference>
<dbReference type="Gene3D" id="1.10.3090.10">
    <property type="entry name" value="cca-adding enzyme, domain 2"/>
    <property type="match status" value="1"/>
</dbReference>
<dbReference type="Pfam" id="PF13735">
    <property type="entry name" value="tRNA_NucTran2_2"/>
    <property type="match status" value="1"/>
</dbReference>
<organism evidence="12">
    <name type="scientific">viral metagenome</name>
    <dbReference type="NCBI Taxonomy" id="1070528"/>
    <lineage>
        <taxon>unclassified sequences</taxon>
        <taxon>metagenomes</taxon>
        <taxon>organismal metagenomes</taxon>
    </lineage>
</organism>
<evidence type="ECO:0000313" key="12">
    <source>
        <dbReference type="EMBL" id="QJA50362.1"/>
    </source>
</evidence>
<accession>A0A6H1ZSC0</accession>
<dbReference type="InterPro" id="IPR003607">
    <property type="entry name" value="HD/PDEase_dom"/>
</dbReference>
<dbReference type="CDD" id="cd00077">
    <property type="entry name" value="HDc"/>
    <property type="match status" value="1"/>
</dbReference>
<keyword evidence="7" id="KW-0460">Magnesium</keyword>
<dbReference type="InterPro" id="IPR032828">
    <property type="entry name" value="PolyA_RNA-bd"/>
</dbReference>
<keyword evidence="8" id="KW-0694">RNA-binding</keyword>
<evidence type="ECO:0000256" key="5">
    <source>
        <dbReference type="ARBA" id="ARBA00022723"/>
    </source>
</evidence>
<dbReference type="SUPFAM" id="SSF81891">
    <property type="entry name" value="Poly A polymerase C-terminal region-like"/>
    <property type="match status" value="1"/>
</dbReference>
<evidence type="ECO:0000259" key="10">
    <source>
        <dbReference type="Pfam" id="PF12627"/>
    </source>
</evidence>
<evidence type="ECO:0000256" key="7">
    <source>
        <dbReference type="ARBA" id="ARBA00022842"/>
    </source>
</evidence>
<name>A0A6H1ZSC0_9ZZZZ</name>
<dbReference type="PANTHER" id="PTHR46173">
    <property type="entry name" value="CCA TRNA NUCLEOTIDYLTRANSFERASE 1, MITOCHONDRIAL"/>
    <property type="match status" value="1"/>
</dbReference>
<dbReference type="CDD" id="cd05398">
    <property type="entry name" value="NT_ClassII-CCAase"/>
    <property type="match status" value="1"/>
</dbReference>
<evidence type="ECO:0000256" key="3">
    <source>
        <dbReference type="ARBA" id="ARBA00022694"/>
    </source>
</evidence>
<keyword evidence="2" id="KW-0808">Transferase</keyword>
<feature type="domain" description="Poly A polymerase head" evidence="9">
    <location>
        <begin position="17"/>
        <end position="134"/>
    </location>
</feature>
<dbReference type="InterPro" id="IPR032810">
    <property type="entry name" value="CCA-adding_enz_C"/>
</dbReference>
<dbReference type="GO" id="GO:0000049">
    <property type="term" value="F:tRNA binding"/>
    <property type="evidence" value="ECO:0007669"/>
    <property type="project" value="TreeGrafter"/>
</dbReference>
<evidence type="ECO:0000256" key="1">
    <source>
        <dbReference type="ARBA" id="ARBA00001946"/>
    </source>
</evidence>
<protein>
    <submittedName>
        <fullName evidence="12">Putative poly-A polymerase domain containing protein</fullName>
    </submittedName>
</protein>
<evidence type="ECO:0000256" key="6">
    <source>
        <dbReference type="ARBA" id="ARBA00022741"/>
    </source>
</evidence>
<dbReference type="InterPro" id="IPR043519">
    <property type="entry name" value="NT_sf"/>
</dbReference>
<feature type="domain" description="tRNA nucleotidyltransferase/poly(A) polymerase RNA and SrmB- binding" evidence="10">
    <location>
        <begin position="166"/>
        <end position="222"/>
    </location>
</feature>
<evidence type="ECO:0000256" key="2">
    <source>
        <dbReference type="ARBA" id="ARBA00022679"/>
    </source>
</evidence>
<evidence type="ECO:0000256" key="4">
    <source>
        <dbReference type="ARBA" id="ARBA00022695"/>
    </source>
</evidence>
<proteinExistence type="predicted"/>
<dbReference type="GO" id="GO:0046872">
    <property type="term" value="F:metal ion binding"/>
    <property type="evidence" value="ECO:0007669"/>
    <property type="project" value="UniProtKB-KW"/>
</dbReference>
<gene>
    <name evidence="12" type="ORF">TM448A01720_0016</name>
</gene>
<dbReference type="GO" id="GO:0016779">
    <property type="term" value="F:nucleotidyltransferase activity"/>
    <property type="evidence" value="ECO:0007669"/>
    <property type="project" value="UniProtKB-KW"/>
</dbReference>
<dbReference type="InterPro" id="IPR002646">
    <property type="entry name" value="PolA_pol_head_dom"/>
</dbReference>
<comment type="cofactor">
    <cofactor evidence="1">
        <name>Mg(2+)</name>
        <dbReference type="ChEBI" id="CHEBI:18420"/>
    </cofactor>
</comment>
<feature type="domain" description="CCA-adding enzyme C-terminal" evidence="11">
    <location>
        <begin position="289"/>
        <end position="432"/>
    </location>
</feature>
<evidence type="ECO:0000259" key="11">
    <source>
        <dbReference type="Pfam" id="PF13735"/>
    </source>
</evidence>
<dbReference type="GO" id="GO:0000166">
    <property type="term" value="F:nucleotide binding"/>
    <property type="evidence" value="ECO:0007669"/>
    <property type="project" value="UniProtKB-KW"/>
</dbReference>
<dbReference type="InterPro" id="IPR050264">
    <property type="entry name" value="Bact_CCA-adding_enz_type3_sf"/>
</dbReference>
<dbReference type="Pfam" id="PF01743">
    <property type="entry name" value="PolyA_pol"/>
    <property type="match status" value="1"/>
</dbReference>